<dbReference type="EMBL" id="PVBT01000003">
    <property type="protein sequence ID" value="PRD53258.1"/>
    <property type="molecule type" value="Genomic_DNA"/>
</dbReference>
<keyword evidence="1" id="KW-0805">Transcription regulation</keyword>
<keyword evidence="7" id="KW-1185">Reference proteome</keyword>
<name>A0A2S9JJK6_9HYPH</name>
<evidence type="ECO:0000256" key="4">
    <source>
        <dbReference type="PROSITE-ProRule" id="PRU00335"/>
    </source>
</evidence>
<protein>
    <submittedName>
        <fullName evidence="6">TetR family transcriptional regulator</fullName>
    </submittedName>
</protein>
<proteinExistence type="predicted"/>
<evidence type="ECO:0000256" key="1">
    <source>
        <dbReference type="ARBA" id="ARBA00023015"/>
    </source>
</evidence>
<dbReference type="PANTHER" id="PTHR47506">
    <property type="entry name" value="TRANSCRIPTIONAL REGULATORY PROTEIN"/>
    <property type="match status" value="1"/>
</dbReference>
<feature type="DNA-binding region" description="H-T-H motif" evidence="4">
    <location>
        <begin position="32"/>
        <end position="51"/>
    </location>
</feature>
<keyword evidence="2 4" id="KW-0238">DNA-binding</keyword>
<dbReference type="GO" id="GO:0003677">
    <property type="term" value="F:DNA binding"/>
    <property type="evidence" value="ECO:0007669"/>
    <property type="project" value="UniProtKB-UniRule"/>
</dbReference>
<dbReference type="Gene3D" id="1.10.10.60">
    <property type="entry name" value="Homeodomain-like"/>
    <property type="match status" value="1"/>
</dbReference>
<dbReference type="AlphaFoldDB" id="A0A2S9JJK6"/>
<dbReference type="Gene3D" id="1.10.357.10">
    <property type="entry name" value="Tetracycline Repressor, domain 2"/>
    <property type="match status" value="1"/>
</dbReference>
<dbReference type="SUPFAM" id="SSF46689">
    <property type="entry name" value="Homeodomain-like"/>
    <property type="match status" value="1"/>
</dbReference>
<dbReference type="Pfam" id="PF00440">
    <property type="entry name" value="TetR_N"/>
    <property type="match status" value="1"/>
</dbReference>
<dbReference type="Proteomes" id="UP000238563">
    <property type="component" value="Unassembled WGS sequence"/>
</dbReference>
<dbReference type="PROSITE" id="PS50977">
    <property type="entry name" value="HTH_TETR_2"/>
    <property type="match status" value="1"/>
</dbReference>
<sequence>MLPKGRPRAFDRDAALERAMRVFWQKGYDSASMSDLTEAMQINAPSLYAAFGSKAGLFRAAVELYTGQVGQRIKNALPMAATAKEGVANFLKQTAISHTHPGQPHGCMVVLGALHGEEGADTPCSLLRERRLDNVTLLRERLERGVREGELSAKADLQQIAEFYATVQHGMSITARDGATLDQLMKTAHAAMAAWEGLTVTPG</sequence>
<comment type="caution">
    <text evidence="6">The sequence shown here is derived from an EMBL/GenBank/DDBJ whole genome shotgun (WGS) entry which is preliminary data.</text>
</comment>
<accession>A0A2S9JJK6</accession>
<keyword evidence="3" id="KW-0804">Transcription</keyword>
<evidence type="ECO:0000313" key="6">
    <source>
        <dbReference type="EMBL" id="PRD53258.1"/>
    </source>
</evidence>
<reference evidence="6 7" key="1">
    <citation type="submission" date="2018-02" db="EMBL/GenBank/DDBJ databases">
        <title>The draft genome of Phyllobacterium myrsinacearum DSM5892.</title>
        <authorList>
            <person name="Li L."/>
            <person name="Liu L."/>
            <person name="Zhang X."/>
            <person name="Wang T."/>
        </authorList>
    </citation>
    <scope>NUCLEOTIDE SEQUENCE [LARGE SCALE GENOMIC DNA]</scope>
    <source>
        <strain evidence="6 7">DSM 5892</strain>
    </source>
</reference>
<dbReference type="OrthoDB" id="9795242at2"/>
<dbReference type="InterPro" id="IPR023772">
    <property type="entry name" value="DNA-bd_HTH_TetR-type_CS"/>
</dbReference>
<dbReference type="InterPro" id="IPR009057">
    <property type="entry name" value="Homeodomain-like_sf"/>
</dbReference>
<feature type="domain" description="HTH tetR-type" evidence="5">
    <location>
        <begin position="9"/>
        <end position="69"/>
    </location>
</feature>
<dbReference type="InterPro" id="IPR001647">
    <property type="entry name" value="HTH_TetR"/>
</dbReference>
<gene>
    <name evidence="6" type="ORF">C5750_12770</name>
</gene>
<dbReference type="InterPro" id="IPR036271">
    <property type="entry name" value="Tet_transcr_reg_TetR-rel_C_sf"/>
</dbReference>
<dbReference type="RefSeq" id="WP_105734264.1">
    <property type="nucleotide sequence ID" value="NZ_PVBT01000003.1"/>
</dbReference>
<dbReference type="PROSITE" id="PS01081">
    <property type="entry name" value="HTH_TETR_1"/>
    <property type="match status" value="1"/>
</dbReference>
<evidence type="ECO:0000259" key="5">
    <source>
        <dbReference type="PROSITE" id="PS50977"/>
    </source>
</evidence>
<evidence type="ECO:0000256" key="3">
    <source>
        <dbReference type="ARBA" id="ARBA00023163"/>
    </source>
</evidence>
<dbReference type="SUPFAM" id="SSF48498">
    <property type="entry name" value="Tetracyclin repressor-like, C-terminal domain"/>
    <property type="match status" value="1"/>
</dbReference>
<evidence type="ECO:0000313" key="7">
    <source>
        <dbReference type="Proteomes" id="UP000238563"/>
    </source>
</evidence>
<evidence type="ECO:0000256" key="2">
    <source>
        <dbReference type="ARBA" id="ARBA00023125"/>
    </source>
</evidence>
<organism evidence="6 7">
    <name type="scientific">Phyllobacterium myrsinacearum</name>
    <dbReference type="NCBI Taxonomy" id="28101"/>
    <lineage>
        <taxon>Bacteria</taxon>
        <taxon>Pseudomonadati</taxon>
        <taxon>Pseudomonadota</taxon>
        <taxon>Alphaproteobacteria</taxon>
        <taxon>Hyphomicrobiales</taxon>
        <taxon>Phyllobacteriaceae</taxon>
        <taxon>Phyllobacterium</taxon>
    </lineage>
</organism>
<dbReference type="PANTHER" id="PTHR47506:SF1">
    <property type="entry name" value="HTH-TYPE TRANSCRIPTIONAL REGULATOR YJDC"/>
    <property type="match status" value="1"/>
</dbReference>